<dbReference type="EMBL" id="QWET01000004">
    <property type="protein sequence ID" value="RIH65924.1"/>
    <property type="molecule type" value="Genomic_DNA"/>
</dbReference>
<evidence type="ECO:0000313" key="1">
    <source>
        <dbReference type="EMBL" id="RIH65924.1"/>
    </source>
</evidence>
<protein>
    <submittedName>
        <fullName evidence="1">C_GCAxxG_C_C family protein</fullName>
    </submittedName>
</protein>
<dbReference type="RefSeq" id="WP_119349159.1">
    <property type="nucleotide sequence ID" value="NZ_JBFHKJ010000099.1"/>
</dbReference>
<dbReference type="Proteomes" id="UP000266441">
    <property type="component" value="Unassembled WGS sequence"/>
</dbReference>
<organism evidence="1 2">
    <name type="scientific">Mariniphaga sediminis</name>
    <dbReference type="NCBI Taxonomy" id="1628158"/>
    <lineage>
        <taxon>Bacteria</taxon>
        <taxon>Pseudomonadati</taxon>
        <taxon>Bacteroidota</taxon>
        <taxon>Bacteroidia</taxon>
        <taxon>Marinilabiliales</taxon>
        <taxon>Prolixibacteraceae</taxon>
        <taxon>Mariniphaga</taxon>
    </lineage>
</organism>
<dbReference type="NCBIfam" id="TIGR01909">
    <property type="entry name" value="C_GCAxxG_C_C"/>
    <property type="match status" value="1"/>
</dbReference>
<dbReference type="InterPro" id="IPR010181">
    <property type="entry name" value="CGCAxxGCC_motif"/>
</dbReference>
<evidence type="ECO:0000313" key="2">
    <source>
        <dbReference type="Proteomes" id="UP000266441"/>
    </source>
</evidence>
<dbReference type="OrthoDB" id="9791535at2"/>
<proteinExistence type="predicted"/>
<accession>A0A399D206</accession>
<dbReference type="AlphaFoldDB" id="A0A399D206"/>
<reference evidence="1 2" key="1">
    <citation type="journal article" date="2015" name="Int. J. Syst. Evol. Microbiol.">
        <title>Mariniphaga sediminis sp. nov., isolated from coastal sediment.</title>
        <authorList>
            <person name="Wang F.Q."/>
            <person name="Shen Q.Y."/>
            <person name="Chen G.J."/>
            <person name="Du Z.J."/>
        </authorList>
    </citation>
    <scope>NUCLEOTIDE SEQUENCE [LARGE SCALE GENOMIC DNA]</scope>
    <source>
        <strain evidence="1 2">SY21</strain>
    </source>
</reference>
<sequence>MNKKSALVEKRFPSFNCAQTVFSLFADELGLDETTSLKIASGFGGGMACAETCGAVTGSYMVIGLKHGHSTPNPEAKARTKMLIQRFNEKFKEKHGSLICKELTGFDISTPEGASEAHEEEVFTTRCPLFLKTACTILEEEL</sequence>
<name>A0A399D206_9BACT</name>
<gene>
    <name evidence="1" type="ORF">D1164_06565</name>
</gene>
<keyword evidence="2" id="KW-1185">Reference proteome</keyword>
<comment type="caution">
    <text evidence="1">The sequence shown here is derived from an EMBL/GenBank/DDBJ whole genome shotgun (WGS) entry which is preliminary data.</text>
</comment>
<dbReference type="Pfam" id="PF09719">
    <property type="entry name" value="C_GCAxxG_C_C"/>
    <property type="match status" value="1"/>
</dbReference>